<dbReference type="Pfam" id="PF24366">
    <property type="entry name" value="DUF7522"/>
    <property type="match status" value="1"/>
</dbReference>
<dbReference type="OrthoDB" id="199238at2157"/>
<sequence>MTGSGPTKPIPDGAKELTAHLQDSLGNRLRSVIWYDKGDHDVLYARSDVAAAYTEAEIEDVVDELSMESFARPIKEDLYPHGDLRCTVECYEDGVEMHFCIADGEGVAVGIEPTAFVEEGTFIGNCLEAAELVE</sequence>
<evidence type="ECO:0000313" key="1">
    <source>
        <dbReference type="EMBL" id="MBV0924041.1"/>
    </source>
</evidence>
<dbReference type="RefSeq" id="WP_162317122.1">
    <property type="nucleotide sequence ID" value="NZ_JAHQXF010000001.1"/>
</dbReference>
<dbReference type="Proteomes" id="UP000766550">
    <property type="component" value="Unassembled WGS sequence"/>
</dbReference>
<organism evidence="1 2">
    <name type="scientific">Haloarcula limicola</name>
    <dbReference type="NCBI Taxonomy" id="1429915"/>
    <lineage>
        <taxon>Archaea</taxon>
        <taxon>Methanobacteriati</taxon>
        <taxon>Methanobacteriota</taxon>
        <taxon>Stenosarchaea group</taxon>
        <taxon>Halobacteria</taxon>
        <taxon>Halobacteriales</taxon>
        <taxon>Haloarculaceae</taxon>
        <taxon>Haloarcula</taxon>
    </lineage>
</organism>
<gene>
    <name evidence="1" type="ORF">KTS45_07470</name>
</gene>
<evidence type="ECO:0000313" key="2">
    <source>
        <dbReference type="Proteomes" id="UP000766550"/>
    </source>
</evidence>
<name>A0A8J8C345_9EURY</name>
<dbReference type="AlphaFoldDB" id="A0A8J8C345"/>
<keyword evidence="2" id="KW-1185">Reference proteome</keyword>
<comment type="caution">
    <text evidence="1">The sequence shown here is derived from an EMBL/GenBank/DDBJ whole genome shotgun (WGS) entry which is preliminary data.</text>
</comment>
<reference evidence="1 2" key="1">
    <citation type="submission" date="2021-06" db="EMBL/GenBank/DDBJ databases">
        <title>New haloarchaea isolates fom saline soil.</title>
        <authorList>
            <person name="Duran-Viseras A."/>
            <person name="Sanchez-Porro C.S."/>
            <person name="Ventosa A."/>
        </authorList>
    </citation>
    <scope>NUCLEOTIDE SEQUENCE [LARGE SCALE GENOMIC DNA]</scope>
    <source>
        <strain evidence="1 2">JCM 183640</strain>
    </source>
</reference>
<accession>A0A8J8C345</accession>
<dbReference type="EMBL" id="JAHQXF010000001">
    <property type="protein sequence ID" value="MBV0924041.1"/>
    <property type="molecule type" value="Genomic_DNA"/>
</dbReference>
<proteinExistence type="predicted"/>
<dbReference type="InterPro" id="IPR055944">
    <property type="entry name" value="DUF7522"/>
</dbReference>
<protein>
    <submittedName>
        <fullName evidence="1">Uncharacterized protein</fullName>
    </submittedName>
</protein>